<keyword evidence="2" id="KW-0614">Plasmid</keyword>
<accession>A0A1D9P5Y3</accession>
<keyword evidence="1" id="KW-0175">Coiled coil</keyword>
<dbReference type="Proteomes" id="UP000179284">
    <property type="component" value="Plasmid pNP6"/>
</dbReference>
<dbReference type="AlphaFoldDB" id="A0A1D9P5Y3"/>
<dbReference type="RefSeq" id="WP_071177711.1">
    <property type="nucleotide sequence ID" value="NZ_CP017833.1"/>
</dbReference>
<evidence type="ECO:0000313" key="2">
    <source>
        <dbReference type="EMBL" id="AOZ97951.1"/>
    </source>
</evidence>
<proteinExistence type="predicted"/>
<dbReference type="KEGG" id="bhu:bhn_IV005"/>
<evidence type="ECO:0000313" key="3">
    <source>
        <dbReference type="Proteomes" id="UP000179284"/>
    </source>
</evidence>
<reference evidence="3" key="1">
    <citation type="submission" date="2016-10" db="EMBL/GenBank/DDBJ databases">
        <title>The complete genome sequence of the rumen bacterium Butyrivibrio hungatei MB2003.</title>
        <authorList>
            <person name="Palevich N."/>
            <person name="Kelly W.J."/>
            <person name="Leahy S.C."/>
            <person name="Altermann E."/>
            <person name="Rakonjac J."/>
            <person name="Attwood G.T."/>
        </authorList>
    </citation>
    <scope>NUCLEOTIDE SEQUENCE [LARGE SCALE GENOMIC DNA]</scope>
    <source>
        <strain evidence="3">MB2003</strain>
        <plasmid evidence="3">Plasmid pnp6</plasmid>
    </source>
</reference>
<keyword evidence="3" id="KW-1185">Reference proteome</keyword>
<evidence type="ECO:0000256" key="1">
    <source>
        <dbReference type="SAM" id="Coils"/>
    </source>
</evidence>
<protein>
    <submittedName>
        <fullName evidence="2">Plasmid replication protein</fullName>
    </submittedName>
</protein>
<dbReference type="EMBL" id="CP017833">
    <property type="protein sequence ID" value="AOZ97951.1"/>
    <property type="molecule type" value="Genomic_DNA"/>
</dbReference>
<feature type="coiled-coil region" evidence="1">
    <location>
        <begin position="67"/>
        <end position="167"/>
    </location>
</feature>
<geneLocation type="plasmid" evidence="3">
    <name>pnp6</name>
</geneLocation>
<sequence length="176" mass="20484">MNLTEFAQSHNIEMQVISKHIKAHADEYKGKIKENGKSKELSDEAVMILEKYYPTPKPIQVINGVPEEEHRKKLEELENAQKDLITAKDMIISLKDQLTDYQLKLKDAENEQLRIEEKGKIKDTLIEKLEKSAEEQKNKSAEQELKLSDLQTENEKLKAELETEKNKSWLAKLLRK</sequence>
<organism evidence="2 3">
    <name type="scientific">Butyrivibrio hungatei</name>
    <dbReference type="NCBI Taxonomy" id="185008"/>
    <lineage>
        <taxon>Bacteria</taxon>
        <taxon>Bacillati</taxon>
        <taxon>Bacillota</taxon>
        <taxon>Clostridia</taxon>
        <taxon>Lachnospirales</taxon>
        <taxon>Lachnospiraceae</taxon>
        <taxon>Butyrivibrio</taxon>
    </lineage>
</organism>
<gene>
    <name evidence="2" type="ORF">bhn_IV005</name>
</gene>
<dbReference type="OrthoDB" id="2703750at2"/>
<name>A0A1D9P5Y3_9FIRM</name>